<evidence type="ECO:0000313" key="2">
    <source>
        <dbReference type="Proteomes" id="UP000017170"/>
    </source>
</evidence>
<name>U6SQN5_9BACI</name>
<accession>U6SQN5</accession>
<dbReference type="AlphaFoldDB" id="U6SQN5"/>
<dbReference type="Proteomes" id="UP000017170">
    <property type="component" value="Unassembled WGS sequence"/>
</dbReference>
<sequence length="33" mass="3926">MKEKINELDHLTAAEIDILIKLLEEEKRNRDTC</sequence>
<reference evidence="1 2" key="1">
    <citation type="journal article" date="2013" name="Genome Announc.">
        <title>Genome Sequence of the Extreme Obligate Alkaliphile Bacillus marmarensis Strain DSM 21297.</title>
        <authorList>
            <person name="Wernick D.G."/>
            <person name="Choi K.Y."/>
            <person name="Tat C.A."/>
            <person name="Lafontaine Rivera J.G."/>
            <person name="Liao J.C."/>
        </authorList>
    </citation>
    <scope>NUCLEOTIDE SEQUENCE [LARGE SCALE GENOMIC DNA]</scope>
    <source>
        <strain evidence="1 2">DSM 21297</strain>
    </source>
</reference>
<organism evidence="1 2">
    <name type="scientific">Alkalihalophilus marmarensis DSM 21297</name>
    <dbReference type="NCBI Taxonomy" id="1188261"/>
    <lineage>
        <taxon>Bacteria</taxon>
        <taxon>Bacillati</taxon>
        <taxon>Bacillota</taxon>
        <taxon>Bacilli</taxon>
        <taxon>Bacillales</taxon>
        <taxon>Bacillaceae</taxon>
        <taxon>Alkalihalophilus</taxon>
    </lineage>
</organism>
<protein>
    <submittedName>
        <fullName evidence="1">Uncharacterized protein</fullName>
    </submittedName>
</protein>
<evidence type="ECO:0000313" key="1">
    <source>
        <dbReference type="EMBL" id="ERN52951.1"/>
    </source>
</evidence>
<gene>
    <name evidence="1" type="ORF">A33I_13375</name>
</gene>
<dbReference type="EMBL" id="ATAE01000030">
    <property type="protein sequence ID" value="ERN52951.1"/>
    <property type="molecule type" value="Genomic_DNA"/>
</dbReference>
<comment type="caution">
    <text evidence="1">The sequence shown here is derived from an EMBL/GenBank/DDBJ whole genome shotgun (WGS) entry which is preliminary data.</text>
</comment>
<proteinExistence type="predicted"/>
<keyword evidence="2" id="KW-1185">Reference proteome</keyword>